<dbReference type="EMBL" id="LNQE01001517">
    <property type="protein sequence ID" value="KUG15995.1"/>
    <property type="molecule type" value="Genomic_DNA"/>
</dbReference>
<proteinExistence type="predicted"/>
<dbReference type="AlphaFoldDB" id="A0A0W8F543"/>
<evidence type="ECO:0000313" key="1">
    <source>
        <dbReference type="EMBL" id="KUG15995.1"/>
    </source>
</evidence>
<accession>A0A0W8F543</accession>
<gene>
    <name evidence="1" type="ORF">ASZ90_014326</name>
</gene>
<protein>
    <submittedName>
        <fullName evidence="1">Uncharacterized protein</fullName>
    </submittedName>
</protein>
<comment type="caution">
    <text evidence="1">The sequence shown here is derived from an EMBL/GenBank/DDBJ whole genome shotgun (WGS) entry which is preliminary data.</text>
</comment>
<reference evidence="1" key="1">
    <citation type="journal article" date="2015" name="Proc. Natl. Acad. Sci. U.S.A.">
        <title>Networks of energetic and metabolic interactions define dynamics in microbial communities.</title>
        <authorList>
            <person name="Embree M."/>
            <person name="Liu J.K."/>
            <person name="Al-Bassam M.M."/>
            <person name="Zengler K."/>
        </authorList>
    </citation>
    <scope>NUCLEOTIDE SEQUENCE</scope>
</reference>
<organism evidence="1">
    <name type="scientific">hydrocarbon metagenome</name>
    <dbReference type="NCBI Taxonomy" id="938273"/>
    <lineage>
        <taxon>unclassified sequences</taxon>
        <taxon>metagenomes</taxon>
        <taxon>ecological metagenomes</taxon>
    </lineage>
</organism>
<name>A0A0W8F543_9ZZZZ</name>
<sequence>MDHDLKATVEFHGRIIKAPDDELLSADTVQIPPPRKAQIHPTFGCQVCGEGFTEICGRTASALAVCMDCFKKLTERNAWPERV</sequence>